<feature type="compositionally biased region" description="Basic and acidic residues" evidence="1">
    <location>
        <begin position="424"/>
        <end position="434"/>
    </location>
</feature>
<feature type="compositionally biased region" description="Basic and acidic residues" evidence="1">
    <location>
        <begin position="60"/>
        <end position="76"/>
    </location>
</feature>
<sequence>APVPPDDLRLPDERARLGAHQGPARVLGTRRGRVAGRGGRDRLQHLHDPREGGRSLPPEPDARARSEGSRSGEADRGRRLLVRVAEGRAVRRVPVRRLRVRAGLHRPARRLPGARRRAATWALLDLRRVRGRPADAPRPPLLGVAADLDGLQLRVLVLHRAGRPRSRALATARGRAVGGAAPGRRRRLRADAARAERQLLRARPAAHRACLLRRAAAPARRRAGDRPDPVHEPTPEGHACRRDRRHGGVPGRLRGPPPAAAVGLDADPQGDAAYLLQGALPGARRPAARRDARRRADHRHHRRVPRRDGGRLRRHPRRLRHGRVRPRVHLHLLAAARHRGGGHGRPGPRAGQARAPRTARGARAGPRPTPERPAGRIGAGGARGGAEPHRPGHPPRPRPLRQDGHLLARRRRGRRRAGARRGRHVADAARDRGGARRGGV</sequence>
<gene>
    <name evidence="2" type="ORF">AVDCRST_MAG79-2988</name>
</gene>
<feature type="compositionally biased region" description="Basic and acidic residues" evidence="1">
    <location>
        <begin position="222"/>
        <end position="240"/>
    </location>
</feature>
<evidence type="ECO:0000256" key="1">
    <source>
        <dbReference type="SAM" id="MobiDB-lite"/>
    </source>
</evidence>
<accession>A0A6J4UQA2</accession>
<feature type="region of interest" description="Disordered" evidence="1">
    <location>
        <begin position="214"/>
        <end position="266"/>
    </location>
</feature>
<feature type="compositionally biased region" description="Basic and acidic residues" evidence="1">
    <location>
        <begin position="38"/>
        <end position="53"/>
    </location>
</feature>
<organism evidence="2">
    <name type="scientific">uncultured Thermoleophilia bacterium</name>
    <dbReference type="NCBI Taxonomy" id="1497501"/>
    <lineage>
        <taxon>Bacteria</taxon>
        <taxon>Bacillati</taxon>
        <taxon>Actinomycetota</taxon>
        <taxon>Thermoleophilia</taxon>
        <taxon>environmental samples</taxon>
    </lineage>
</organism>
<feature type="compositionally biased region" description="Low complexity" evidence="1">
    <location>
        <begin position="347"/>
        <end position="366"/>
    </location>
</feature>
<dbReference type="AlphaFoldDB" id="A0A6J4UQA2"/>
<feature type="compositionally biased region" description="Basic and acidic residues" evidence="1">
    <location>
        <begin position="1"/>
        <end position="16"/>
    </location>
</feature>
<name>A0A6J4UQA2_9ACTN</name>
<feature type="compositionally biased region" description="Basic residues" evidence="1">
    <location>
        <begin position="312"/>
        <end position="325"/>
    </location>
</feature>
<feature type="region of interest" description="Disordered" evidence="1">
    <location>
        <begin position="278"/>
        <end position="325"/>
    </location>
</feature>
<evidence type="ECO:0000313" key="2">
    <source>
        <dbReference type="EMBL" id="CAA9554749.1"/>
    </source>
</evidence>
<dbReference type="EC" id="2.8.4.3" evidence="2"/>
<feature type="non-terminal residue" evidence="2">
    <location>
        <position position="440"/>
    </location>
</feature>
<dbReference type="GO" id="GO:0035597">
    <property type="term" value="F:tRNA-2-methylthio-N(6)-dimethylallyladenosine(37) synthase activity"/>
    <property type="evidence" value="ECO:0007669"/>
    <property type="project" value="UniProtKB-EC"/>
</dbReference>
<feature type="compositionally biased region" description="Basic residues" evidence="1">
    <location>
        <begin position="291"/>
        <end position="305"/>
    </location>
</feature>
<dbReference type="EMBL" id="CADCWC010000474">
    <property type="protein sequence ID" value="CAA9554749.1"/>
    <property type="molecule type" value="Genomic_DNA"/>
</dbReference>
<reference evidence="2" key="1">
    <citation type="submission" date="2020-02" db="EMBL/GenBank/DDBJ databases">
        <authorList>
            <person name="Meier V. D."/>
        </authorList>
    </citation>
    <scope>NUCLEOTIDE SEQUENCE</scope>
    <source>
        <strain evidence="2">AVDCRST_MAG79</strain>
    </source>
</reference>
<feature type="region of interest" description="Disordered" evidence="1">
    <location>
        <begin position="337"/>
        <end position="440"/>
    </location>
</feature>
<feature type="region of interest" description="Disordered" evidence="1">
    <location>
        <begin position="1"/>
        <end position="76"/>
    </location>
</feature>
<keyword evidence="2" id="KW-0808">Transferase</keyword>
<feature type="non-terminal residue" evidence="2">
    <location>
        <position position="1"/>
    </location>
</feature>
<protein>
    <submittedName>
        <fullName evidence="2">tRNA-i(6)A37 methylthiotransferase</fullName>
        <ecNumber evidence="2">2.8.4.3</ecNumber>
    </submittedName>
</protein>
<feature type="compositionally biased region" description="Basic residues" evidence="1">
    <location>
        <begin position="407"/>
        <end position="423"/>
    </location>
</feature>
<proteinExistence type="predicted"/>